<dbReference type="EMBL" id="JACEMT010000051">
    <property type="protein sequence ID" value="MBA4502918.1"/>
    <property type="molecule type" value="Genomic_DNA"/>
</dbReference>
<keyword evidence="10" id="KW-1185">Reference proteome</keyword>
<evidence type="ECO:0000256" key="7">
    <source>
        <dbReference type="HAMAP-Rule" id="MF_00227"/>
    </source>
</evidence>
<name>A0A7W2AD84_9GAMM</name>
<evidence type="ECO:0000256" key="4">
    <source>
        <dbReference type="ARBA" id="ARBA00022759"/>
    </source>
</evidence>
<keyword evidence="3 7" id="KW-0540">Nuclease</keyword>
<proteinExistence type="inferred from homology"/>
<protein>
    <recommendedName>
        <fullName evidence="7 8">Ribonuclease P protein component</fullName>
        <shortName evidence="7">RNase P protein</shortName>
        <shortName evidence="7">RNaseP protein</shortName>
        <ecNumber evidence="7 8">3.1.26.5</ecNumber>
    </recommendedName>
    <alternativeName>
        <fullName evidence="7">Protein C5</fullName>
    </alternativeName>
</protein>
<dbReference type="AlphaFoldDB" id="A0A7W2AD84"/>
<reference evidence="9 10" key="1">
    <citation type="submission" date="2020-07" db="EMBL/GenBank/DDBJ databases">
        <title>Bacterium isolated from marien macroalgae.</title>
        <authorList>
            <person name="Zhu K."/>
            <person name="Lu D."/>
            <person name="Du Z."/>
        </authorList>
    </citation>
    <scope>NUCLEOTIDE SEQUENCE [LARGE SCALE GENOMIC DNA]</scope>
    <source>
        <strain evidence="9 10">3-1745</strain>
    </source>
</reference>
<dbReference type="GO" id="GO:0004526">
    <property type="term" value="F:ribonuclease P activity"/>
    <property type="evidence" value="ECO:0007669"/>
    <property type="project" value="UniProtKB-UniRule"/>
</dbReference>
<comment type="similarity">
    <text evidence="7">Belongs to the RnpA family.</text>
</comment>
<comment type="catalytic activity">
    <reaction evidence="7">
        <text>Endonucleolytic cleavage of RNA, removing 5'-extranucleotides from tRNA precursor.</text>
        <dbReference type="EC" id="3.1.26.5"/>
    </reaction>
</comment>
<dbReference type="GO" id="GO:0001682">
    <property type="term" value="P:tRNA 5'-leader removal"/>
    <property type="evidence" value="ECO:0007669"/>
    <property type="project" value="UniProtKB-UniRule"/>
</dbReference>
<dbReference type="NCBIfam" id="TIGR00188">
    <property type="entry name" value="rnpA"/>
    <property type="match status" value="1"/>
</dbReference>
<dbReference type="GO" id="GO:0042781">
    <property type="term" value="F:3'-tRNA processing endoribonuclease activity"/>
    <property type="evidence" value="ECO:0007669"/>
    <property type="project" value="TreeGrafter"/>
</dbReference>
<comment type="caution">
    <text evidence="9">The sequence shown here is derived from an EMBL/GenBank/DDBJ whole genome shotgun (WGS) entry which is preliminary data.</text>
</comment>
<sequence>MTDFRYPRQLRLLTGGDFKYVFDRAVVKVPDQHLLILARPNDLGHPRIGFVISKKNIRRAVQRNRVRRIIRESFRLHQHQLPALDIIILARRGLDGLDNPDLHAMIRRCWTRAGKKARKLT</sequence>
<gene>
    <name evidence="7" type="primary">rnpA</name>
    <name evidence="9" type="ORF">H1S06_11155</name>
</gene>
<evidence type="ECO:0000256" key="8">
    <source>
        <dbReference type="NCBIfam" id="TIGR00188"/>
    </source>
</evidence>
<evidence type="ECO:0000256" key="5">
    <source>
        <dbReference type="ARBA" id="ARBA00022801"/>
    </source>
</evidence>
<accession>A0A7W2AD84</accession>
<keyword evidence="5 7" id="KW-0378">Hydrolase</keyword>
<dbReference type="Gene3D" id="3.30.230.10">
    <property type="match status" value="1"/>
</dbReference>
<dbReference type="HAMAP" id="MF_00227">
    <property type="entry name" value="RNase_P"/>
    <property type="match status" value="1"/>
</dbReference>
<dbReference type="Pfam" id="PF00825">
    <property type="entry name" value="Ribonuclease_P"/>
    <property type="match status" value="1"/>
</dbReference>
<dbReference type="GO" id="GO:0000049">
    <property type="term" value="F:tRNA binding"/>
    <property type="evidence" value="ECO:0007669"/>
    <property type="project" value="UniProtKB-UniRule"/>
</dbReference>
<evidence type="ECO:0000256" key="1">
    <source>
        <dbReference type="ARBA" id="ARBA00002663"/>
    </source>
</evidence>
<keyword evidence="6 7" id="KW-0694">RNA-binding</keyword>
<evidence type="ECO:0000256" key="3">
    <source>
        <dbReference type="ARBA" id="ARBA00022722"/>
    </source>
</evidence>
<dbReference type="InterPro" id="IPR020568">
    <property type="entry name" value="Ribosomal_Su5_D2-typ_SF"/>
</dbReference>
<organism evidence="9 10">
    <name type="scientific">Marinobacterium marinum</name>
    <dbReference type="NCBI Taxonomy" id="2756129"/>
    <lineage>
        <taxon>Bacteria</taxon>
        <taxon>Pseudomonadati</taxon>
        <taxon>Pseudomonadota</taxon>
        <taxon>Gammaproteobacteria</taxon>
        <taxon>Oceanospirillales</taxon>
        <taxon>Oceanospirillaceae</taxon>
        <taxon>Marinobacterium</taxon>
    </lineage>
</organism>
<dbReference type="InterPro" id="IPR000100">
    <property type="entry name" value="RNase_P"/>
</dbReference>
<keyword evidence="4 7" id="KW-0255">Endonuclease</keyword>
<dbReference type="SUPFAM" id="SSF54211">
    <property type="entry name" value="Ribosomal protein S5 domain 2-like"/>
    <property type="match status" value="1"/>
</dbReference>
<dbReference type="EC" id="3.1.26.5" evidence="7 8"/>
<dbReference type="PANTHER" id="PTHR33992:SF1">
    <property type="entry name" value="RIBONUCLEASE P PROTEIN COMPONENT"/>
    <property type="match status" value="1"/>
</dbReference>
<keyword evidence="2 7" id="KW-0819">tRNA processing</keyword>
<dbReference type="PANTHER" id="PTHR33992">
    <property type="entry name" value="RIBONUCLEASE P PROTEIN COMPONENT"/>
    <property type="match status" value="1"/>
</dbReference>
<dbReference type="RefSeq" id="WP_181740178.1">
    <property type="nucleotide sequence ID" value="NZ_JACEMT010000051.1"/>
</dbReference>
<evidence type="ECO:0000313" key="9">
    <source>
        <dbReference type="EMBL" id="MBA4502918.1"/>
    </source>
</evidence>
<comment type="subunit">
    <text evidence="7">Consists of a catalytic RNA component (M1 or rnpB) and a protein subunit.</text>
</comment>
<dbReference type="InterPro" id="IPR014721">
    <property type="entry name" value="Ribsml_uS5_D2-typ_fold_subgr"/>
</dbReference>
<dbReference type="PROSITE" id="PS00648">
    <property type="entry name" value="RIBONUCLEASE_P"/>
    <property type="match status" value="1"/>
</dbReference>
<dbReference type="InterPro" id="IPR020539">
    <property type="entry name" value="RNase_P_CS"/>
</dbReference>
<evidence type="ECO:0000256" key="2">
    <source>
        <dbReference type="ARBA" id="ARBA00022694"/>
    </source>
</evidence>
<comment type="function">
    <text evidence="1 7">RNaseP catalyzes the removal of the 5'-leader sequence from pre-tRNA to produce the mature 5'-terminus. It can also cleave other RNA substrates such as 4.5S RNA. The protein component plays an auxiliary but essential role in vivo by binding to the 5'-leader sequence and broadening the substrate specificity of the ribozyme.</text>
</comment>
<dbReference type="GO" id="GO:0030677">
    <property type="term" value="C:ribonuclease P complex"/>
    <property type="evidence" value="ECO:0007669"/>
    <property type="project" value="TreeGrafter"/>
</dbReference>
<dbReference type="Proteomes" id="UP000538931">
    <property type="component" value="Unassembled WGS sequence"/>
</dbReference>
<evidence type="ECO:0000256" key="6">
    <source>
        <dbReference type="ARBA" id="ARBA00022884"/>
    </source>
</evidence>
<evidence type="ECO:0000313" key="10">
    <source>
        <dbReference type="Proteomes" id="UP000538931"/>
    </source>
</evidence>